<proteinExistence type="inferred from homology"/>
<dbReference type="AlphaFoldDB" id="A0A518C5Y1"/>
<gene>
    <name evidence="9" type="ORF">Pan97_16260</name>
</gene>
<dbReference type="PANTHER" id="PTHR11080">
    <property type="entry name" value="PYRAZINAMIDASE/NICOTINAMIDASE"/>
    <property type="match status" value="1"/>
</dbReference>
<dbReference type="InterPro" id="IPR000868">
    <property type="entry name" value="Isochorismatase-like_dom"/>
</dbReference>
<dbReference type="GO" id="GO:0019363">
    <property type="term" value="P:pyridine nucleotide biosynthetic process"/>
    <property type="evidence" value="ECO:0007669"/>
    <property type="project" value="UniProtKB-KW"/>
</dbReference>
<dbReference type="Proteomes" id="UP000318626">
    <property type="component" value="Chromosome"/>
</dbReference>
<protein>
    <recommendedName>
        <fullName evidence="6">nicotinamidase</fullName>
        <ecNumber evidence="6">3.5.1.19</ecNumber>
    </recommendedName>
    <alternativeName>
        <fullName evidence="7">Nicotinamide deamidase</fullName>
    </alternativeName>
</protein>
<dbReference type="InterPro" id="IPR036380">
    <property type="entry name" value="Isochorismatase-like_sf"/>
</dbReference>
<keyword evidence="4" id="KW-0378">Hydrolase</keyword>
<comment type="pathway">
    <text evidence="5">Cofactor biosynthesis; nicotinate biosynthesis; nicotinate from nicotinamide: step 1/1.</text>
</comment>
<evidence type="ECO:0000256" key="7">
    <source>
        <dbReference type="ARBA" id="ARBA00043224"/>
    </source>
</evidence>
<evidence type="ECO:0000256" key="1">
    <source>
        <dbReference type="ARBA" id="ARBA00006336"/>
    </source>
</evidence>
<evidence type="ECO:0000256" key="2">
    <source>
        <dbReference type="ARBA" id="ARBA00022642"/>
    </source>
</evidence>
<evidence type="ECO:0000256" key="6">
    <source>
        <dbReference type="ARBA" id="ARBA00039017"/>
    </source>
</evidence>
<organism evidence="9 10">
    <name type="scientific">Bremerella volcania</name>
    <dbReference type="NCBI Taxonomy" id="2527984"/>
    <lineage>
        <taxon>Bacteria</taxon>
        <taxon>Pseudomonadati</taxon>
        <taxon>Planctomycetota</taxon>
        <taxon>Planctomycetia</taxon>
        <taxon>Pirellulales</taxon>
        <taxon>Pirellulaceae</taxon>
        <taxon>Bremerella</taxon>
    </lineage>
</organism>
<comment type="similarity">
    <text evidence="1">Belongs to the isochorismatase family.</text>
</comment>
<dbReference type="Pfam" id="PF00857">
    <property type="entry name" value="Isochorismatase"/>
    <property type="match status" value="1"/>
</dbReference>
<dbReference type="GO" id="GO:0046872">
    <property type="term" value="F:metal ion binding"/>
    <property type="evidence" value="ECO:0007669"/>
    <property type="project" value="UniProtKB-KW"/>
</dbReference>
<feature type="domain" description="Isochorismatase-like" evidence="8">
    <location>
        <begin position="17"/>
        <end position="122"/>
    </location>
</feature>
<evidence type="ECO:0000256" key="4">
    <source>
        <dbReference type="ARBA" id="ARBA00022801"/>
    </source>
</evidence>
<accession>A0A518C5Y1</accession>
<evidence type="ECO:0000256" key="3">
    <source>
        <dbReference type="ARBA" id="ARBA00022723"/>
    </source>
</evidence>
<dbReference type="GO" id="GO:0008936">
    <property type="term" value="F:nicotinamidase activity"/>
    <property type="evidence" value="ECO:0007669"/>
    <property type="project" value="UniProtKB-EC"/>
</dbReference>
<dbReference type="EC" id="3.5.1.19" evidence="6"/>
<evidence type="ECO:0000256" key="5">
    <source>
        <dbReference type="ARBA" id="ARBA00037900"/>
    </source>
</evidence>
<dbReference type="InterPro" id="IPR052347">
    <property type="entry name" value="Isochorismatase_Nicotinamidase"/>
</dbReference>
<sequence length="124" mass="13525">MSDTDNTHVFSPRTGDAFLVVDLQRDILSSGSLPVQGADIVLPKVNQVLHEFHRLGCPVVATRDWHPRDHCSFTGFGGRWEPHCVQDTSGAEFAAGLKLPSDALVVSKGTNRDREAYSAYSETG</sequence>
<dbReference type="Gene3D" id="3.40.50.850">
    <property type="entry name" value="Isochorismatase-like"/>
    <property type="match status" value="1"/>
</dbReference>
<evidence type="ECO:0000313" key="9">
    <source>
        <dbReference type="EMBL" id="QDU74614.1"/>
    </source>
</evidence>
<name>A0A518C5Y1_9BACT</name>
<dbReference type="KEGG" id="bvo:Pan97_16260"/>
<keyword evidence="3" id="KW-0479">Metal-binding</keyword>
<dbReference type="SUPFAM" id="SSF52499">
    <property type="entry name" value="Isochorismatase-like hydrolases"/>
    <property type="match status" value="1"/>
</dbReference>
<evidence type="ECO:0000313" key="10">
    <source>
        <dbReference type="Proteomes" id="UP000318626"/>
    </source>
</evidence>
<evidence type="ECO:0000259" key="8">
    <source>
        <dbReference type="Pfam" id="PF00857"/>
    </source>
</evidence>
<dbReference type="PANTHER" id="PTHR11080:SF2">
    <property type="entry name" value="LD05707P"/>
    <property type="match status" value="1"/>
</dbReference>
<keyword evidence="2" id="KW-0662">Pyridine nucleotide biosynthesis</keyword>
<dbReference type="EMBL" id="CP036289">
    <property type="protein sequence ID" value="QDU74614.1"/>
    <property type="molecule type" value="Genomic_DNA"/>
</dbReference>
<reference evidence="10" key="1">
    <citation type="submission" date="2019-02" db="EMBL/GenBank/DDBJ databases">
        <title>Deep-cultivation of Planctomycetes and their phenomic and genomic characterization uncovers novel biology.</title>
        <authorList>
            <person name="Wiegand S."/>
            <person name="Jogler M."/>
            <person name="Boedeker C."/>
            <person name="Pinto D."/>
            <person name="Vollmers J."/>
            <person name="Rivas-Marin E."/>
            <person name="Kohn T."/>
            <person name="Peeters S.H."/>
            <person name="Heuer A."/>
            <person name="Rast P."/>
            <person name="Oberbeckmann S."/>
            <person name="Bunk B."/>
            <person name="Jeske O."/>
            <person name="Meyerdierks A."/>
            <person name="Storesund J.E."/>
            <person name="Kallscheuer N."/>
            <person name="Luecker S."/>
            <person name="Lage O.M."/>
            <person name="Pohl T."/>
            <person name="Merkel B.J."/>
            <person name="Hornburger P."/>
            <person name="Mueller R.-W."/>
            <person name="Bruemmer F."/>
            <person name="Labrenz M."/>
            <person name="Spormann A.M."/>
            <person name="Op den Camp H."/>
            <person name="Overmann J."/>
            <person name="Amann R."/>
            <person name="Jetten M.S.M."/>
            <person name="Mascher T."/>
            <person name="Medema M.H."/>
            <person name="Devos D.P."/>
            <person name="Kaster A.-K."/>
            <person name="Ovreas L."/>
            <person name="Rohde M."/>
            <person name="Galperin M.Y."/>
            <person name="Jogler C."/>
        </authorList>
    </citation>
    <scope>NUCLEOTIDE SEQUENCE [LARGE SCALE GENOMIC DNA]</scope>
    <source>
        <strain evidence="10">Pan97</strain>
    </source>
</reference>
<keyword evidence="10" id="KW-1185">Reference proteome</keyword>